<dbReference type="InterPro" id="IPR051011">
    <property type="entry name" value="Metal_resp_trans_reg"/>
</dbReference>
<dbReference type="PANTHER" id="PTHR43132">
    <property type="entry name" value="ARSENICAL RESISTANCE OPERON REPRESSOR ARSR-RELATED"/>
    <property type="match status" value="1"/>
</dbReference>
<dbReference type="GO" id="GO:0003677">
    <property type="term" value="F:DNA binding"/>
    <property type="evidence" value="ECO:0007669"/>
    <property type="project" value="UniProtKB-KW"/>
</dbReference>
<name>A0A1F4T6L5_UNCSA</name>
<evidence type="ECO:0000256" key="2">
    <source>
        <dbReference type="ARBA" id="ARBA00023125"/>
    </source>
</evidence>
<dbReference type="CDD" id="cd00090">
    <property type="entry name" value="HTH_ARSR"/>
    <property type="match status" value="1"/>
</dbReference>
<accession>A0A1F4T6L5</accession>
<sequence length="94" mass="10710">MINHCLDFFKAISDGTRQKIFELLEGKELSVGEIATKMKLTQPNVSHHLKVLKQCGCVRSHRKGKNVFYSVNKDSMVSCCGNFFGKFKIKVEKE</sequence>
<comment type="caution">
    <text evidence="5">The sequence shown here is derived from an EMBL/GenBank/DDBJ whole genome shotgun (WGS) entry which is preliminary data.</text>
</comment>
<dbReference type="InterPro" id="IPR036388">
    <property type="entry name" value="WH-like_DNA-bd_sf"/>
</dbReference>
<dbReference type="InterPro" id="IPR011991">
    <property type="entry name" value="ArsR-like_HTH"/>
</dbReference>
<keyword evidence="2" id="KW-0238">DNA-binding</keyword>
<organism evidence="5 6">
    <name type="scientific">candidate division WOR-1 bacterium RIFOXYC12_FULL_54_18</name>
    <dbReference type="NCBI Taxonomy" id="1802584"/>
    <lineage>
        <taxon>Bacteria</taxon>
        <taxon>Bacillati</taxon>
        <taxon>Saganbacteria</taxon>
    </lineage>
</organism>
<dbReference type="InterPro" id="IPR001845">
    <property type="entry name" value="HTH_ArsR_DNA-bd_dom"/>
</dbReference>
<feature type="domain" description="HTH arsR-type" evidence="4">
    <location>
        <begin position="1"/>
        <end position="94"/>
    </location>
</feature>
<dbReference type="GO" id="GO:0003700">
    <property type="term" value="F:DNA-binding transcription factor activity"/>
    <property type="evidence" value="ECO:0007669"/>
    <property type="project" value="InterPro"/>
</dbReference>
<reference evidence="5 6" key="1">
    <citation type="journal article" date="2016" name="Nat. Commun.">
        <title>Thousands of microbial genomes shed light on interconnected biogeochemical processes in an aquifer system.</title>
        <authorList>
            <person name="Anantharaman K."/>
            <person name="Brown C.T."/>
            <person name="Hug L.A."/>
            <person name="Sharon I."/>
            <person name="Castelle C.J."/>
            <person name="Probst A.J."/>
            <person name="Thomas B.C."/>
            <person name="Singh A."/>
            <person name="Wilkins M.J."/>
            <person name="Karaoz U."/>
            <person name="Brodie E.L."/>
            <person name="Williams K.H."/>
            <person name="Hubbard S.S."/>
            <person name="Banfield J.F."/>
        </authorList>
    </citation>
    <scope>NUCLEOTIDE SEQUENCE [LARGE SCALE GENOMIC DNA]</scope>
</reference>
<dbReference type="AlphaFoldDB" id="A0A1F4T6L5"/>
<dbReference type="SMART" id="SM00418">
    <property type="entry name" value="HTH_ARSR"/>
    <property type="match status" value="1"/>
</dbReference>
<proteinExistence type="predicted"/>
<gene>
    <name evidence="5" type="ORF">A3K49_01750</name>
</gene>
<dbReference type="Pfam" id="PF01022">
    <property type="entry name" value="HTH_5"/>
    <property type="match status" value="1"/>
</dbReference>
<dbReference type="Proteomes" id="UP000178602">
    <property type="component" value="Unassembled WGS sequence"/>
</dbReference>
<keyword evidence="1" id="KW-0805">Transcription regulation</keyword>
<keyword evidence="3" id="KW-0804">Transcription</keyword>
<evidence type="ECO:0000256" key="1">
    <source>
        <dbReference type="ARBA" id="ARBA00023015"/>
    </source>
</evidence>
<evidence type="ECO:0000313" key="6">
    <source>
        <dbReference type="Proteomes" id="UP000178602"/>
    </source>
</evidence>
<dbReference type="PROSITE" id="PS50987">
    <property type="entry name" value="HTH_ARSR_2"/>
    <property type="match status" value="1"/>
</dbReference>
<dbReference type="SUPFAM" id="SSF46785">
    <property type="entry name" value="Winged helix' DNA-binding domain"/>
    <property type="match status" value="1"/>
</dbReference>
<evidence type="ECO:0000259" key="4">
    <source>
        <dbReference type="PROSITE" id="PS50987"/>
    </source>
</evidence>
<dbReference type="InterPro" id="IPR036390">
    <property type="entry name" value="WH_DNA-bd_sf"/>
</dbReference>
<dbReference type="Gene3D" id="1.10.10.10">
    <property type="entry name" value="Winged helix-like DNA-binding domain superfamily/Winged helix DNA-binding domain"/>
    <property type="match status" value="1"/>
</dbReference>
<dbReference type="NCBIfam" id="NF033788">
    <property type="entry name" value="HTH_metalloreg"/>
    <property type="match status" value="1"/>
</dbReference>
<protein>
    <recommendedName>
        <fullName evidence="4">HTH arsR-type domain-containing protein</fullName>
    </recommendedName>
</protein>
<dbReference type="PANTHER" id="PTHR43132:SF6">
    <property type="entry name" value="HTH-TYPE TRANSCRIPTIONAL REPRESSOR CZRA"/>
    <property type="match status" value="1"/>
</dbReference>
<evidence type="ECO:0000256" key="3">
    <source>
        <dbReference type="ARBA" id="ARBA00023163"/>
    </source>
</evidence>
<dbReference type="PRINTS" id="PR00778">
    <property type="entry name" value="HTHARSR"/>
</dbReference>
<dbReference type="EMBL" id="MEUG01000001">
    <property type="protein sequence ID" value="OGC27723.1"/>
    <property type="molecule type" value="Genomic_DNA"/>
</dbReference>
<evidence type="ECO:0000313" key="5">
    <source>
        <dbReference type="EMBL" id="OGC27723.1"/>
    </source>
</evidence>